<dbReference type="Gene3D" id="2.80.10.50">
    <property type="match status" value="1"/>
</dbReference>
<feature type="transmembrane region" description="Helical" evidence="5">
    <location>
        <begin position="6"/>
        <end position="28"/>
    </location>
</feature>
<evidence type="ECO:0000256" key="1">
    <source>
        <dbReference type="ARBA" id="ARBA00005440"/>
    </source>
</evidence>
<proteinExistence type="inferred from homology"/>
<sequence>MNTPLPFHAFTFPFSFFLSAFTITTTLAHHNHHHRDLLDANGNFLLNGGSYHIIPAFEGNNGGGLELAKTGTETSPPIVVQANSESSKGLPANFWIPIETID</sequence>
<keyword evidence="5" id="KW-1133">Transmembrane helix</keyword>
<protein>
    <submittedName>
        <fullName evidence="6">Uncharacterized protein</fullName>
    </submittedName>
</protein>
<dbReference type="InterPro" id="IPR002160">
    <property type="entry name" value="Prot_inh_Kunz-lg"/>
</dbReference>
<reference evidence="6" key="1">
    <citation type="submission" date="2023-10" db="EMBL/GenBank/DDBJ databases">
        <title>Chromosome-level genome of the transformable northern wattle, Acacia crassicarpa.</title>
        <authorList>
            <person name="Massaro I."/>
            <person name="Sinha N.R."/>
            <person name="Poethig S."/>
            <person name="Leichty A.R."/>
        </authorList>
    </citation>
    <scope>NUCLEOTIDE SEQUENCE</scope>
    <source>
        <strain evidence="6">Acra3RX</strain>
        <tissue evidence="6">Leaf</tissue>
    </source>
</reference>
<dbReference type="InterPro" id="IPR011065">
    <property type="entry name" value="Kunitz_inhibitor_STI-like_sf"/>
</dbReference>
<name>A0AAE1TDG3_9FABA</name>
<comment type="caution">
    <text evidence="6">The sequence shown here is derived from an EMBL/GenBank/DDBJ whole genome shotgun (WGS) entry which is preliminary data.</text>
</comment>
<keyword evidence="7" id="KW-1185">Reference proteome</keyword>
<keyword evidence="5" id="KW-0812">Transmembrane</keyword>
<keyword evidence="2" id="KW-0646">Protease inhibitor</keyword>
<dbReference type="PANTHER" id="PTHR33107">
    <property type="entry name" value="KUNITZ TRYPSIN INHIBITOR 2"/>
    <property type="match status" value="1"/>
</dbReference>
<evidence type="ECO:0000256" key="5">
    <source>
        <dbReference type="SAM" id="Phobius"/>
    </source>
</evidence>
<evidence type="ECO:0000256" key="3">
    <source>
        <dbReference type="ARBA" id="ARBA00022900"/>
    </source>
</evidence>
<dbReference type="EMBL" id="JAWXYG010000002">
    <property type="protein sequence ID" value="KAK4280566.1"/>
    <property type="molecule type" value="Genomic_DNA"/>
</dbReference>
<keyword evidence="3" id="KW-0722">Serine protease inhibitor</keyword>
<dbReference type="PRINTS" id="PR00291">
    <property type="entry name" value="KUNITZINHBTR"/>
</dbReference>
<dbReference type="Proteomes" id="UP001293593">
    <property type="component" value="Unassembled WGS sequence"/>
</dbReference>
<evidence type="ECO:0000256" key="2">
    <source>
        <dbReference type="ARBA" id="ARBA00022690"/>
    </source>
</evidence>
<dbReference type="GO" id="GO:0004867">
    <property type="term" value="F:serine-type endopeptidase inhibitor activity"/>
    <property type="evidence" value="ECO:0007669"/>
    <property type="project" value="UniProtKB-KW"/>
</dbReference>
<evidence type="ECO:0000313" key="6">
    <source>
        <dbReference type="EMBL" id="KAK4280566.1"/>
    </source>
</evidence>
<dbReference type="AlphaFoldDB" id="A0AAE1TDG3"/>
<dbReference type="Pfam" id="PF00197">
    <property type="entry name" value="Kunitz_legume"/>
    <property type="match status" value="1"/>
</dbReference>
<dbReference type="PANTHER" id="PTHR33107:SF81">
    <property type="entry name" value="TRYPSIN INHIBITOR A"/>
    <property type="match status" value="1"/>
</dbReference>
<dbReference type="SUPFAM" id="SSF50386">
    <property type="entry name" value="STI-like"/>
    <property type="match status" value="1"/>
</dbReference>
<keyword evidence="4" id="KW-1015">Disulfide bond</keyword>
<evidence type="ECO:0000256" key="4">
    <source>
        <dbReference type="ARBA" id="ARBA00023157"/>
    </source>
</evidence>
<dbReference type="PROSITE" id="PS00283">
    <property type="entry name" value="SOYBEAN_KUNITZ"/>
    <property type="match status" value="1"/>
</dbReference>
<comment type="similarity">
    <text evidence="1">Belongs to the protease inhibitor I3 (leguminous Kunitz-type inhibitor) family.</text>
</comment>
<accession>A0AAE1TDG3</accession>
<gene>
    <name evidence="6" type="ORF">QN277_012179</name>
</gene>
<evidence type="ECO:0000313" key="7">
    <source>
        <dbReference type="Proteomes" id="UP001293593"/>
    </source>
</evidence>
<organism evidence="6 7">
    <name type="scientific">Acacia crassicarpa</name>
    <name type="common">northern wattle</name>
    <dbReference type="NCBI Taxonomy" id="499986"/>
    <lineage>
        <taxon>Eukaryota</taxon>
        <taxon>Viridiplantae</taxon>
        <taxon>Streptophyta</taxon>
        <taxon>Embryophyta</taxon>
        <taxon>Tracheophyta</taxon>
        <taxon>Spermatophyta</taxon>
        <taxon>Magnoliopsida</taxon>
        <taxon>eudicotyledons</taxon>
        <taxon>Gunneridae</taxon>
        <taxon>Pentapetalae</taxon>
        <taxon>rosids</taxon>
        <taxon>fabids</taxon>
        <taxon>Fabales</taxon>
        <taxon>Fabaceae</taxon>
        <taxon>Caesalpinioideae</taxon>
        <taxon>mimosoid clade</taxon>
        <taxon>Acacieae</taxon>
        <taxon>Acacia</taxon>
    </lineage>
</organism>
<keyword evidence="5" id="KW-0472">Membrane</keyword>